<keyword evidence="4" id="KW-1185">Reference proteome</keyword>
<dbReference type="Proteomes" id="UP000198741">
    <property type="component" value="Chromosome I"/>
</dbReference>
<dbReference type="Pfam" id="PF06724">
    <property type="entry name" value="DUF1206"/>
    <property type="match status" value="3"/>
</dbReference>
<feature type="transmembrane region" description="Helical" evidence="1">
    <location>
        <begin position="214"/>
        <end position="231"/>
    </location>
</feature>
<dbReference type="STRING" id="1090615.SAMN04515671_4540"/>
<dbReference type="RefSeq" id="WP_090480824.1">
    <property type="nucleotide sequence ID" value="NZ_LT629710.1"/>
</dbReference>
<dbReference type="EMBL" id="LT629710">
    <property type="protein sequence ID" value="SDP50567.1"/>
    <property type="molecule type" value="Genomic_DNA"/>
</dbReference>
<proteinExistence type="predicted"/>
<dbReference type="AlphaFoldDB" id="A0A1H0T959"/>
<dbReference type="OrthoDB" id="4552598at2"/>
<keyword evidence="1" id="KW-1133">Transmembrane helix</keyword>
<reference evidence="3 4" key="1">
    <citation type="submission" date="2016-10" db="EMBL/GenBank/DDBJ databases">
        <authorList>
            <person name="de Groot N.N."/>
        </authorList>
    </citation>
    <scope>NUCLEOTIDE SEQUENCE [LARGE SCALE GENOMIC DNA]</scope>
    <source>
        <strain evidence="4">P4-7,KCTC 19426,CECT 7604</strain>
    </source>
</reference>
<gene>
    <name evidence="3" type="ORF">SAMN04515671_4540</name>
</gene>
<feature type="domain" description="DUF1206" evidence="2">
    <location>
        <begin position="35"/>
        <end position="102"/>
    </location>
</feature>
<feature type="transmembrane region" description="Helical" evidence="1">
    <location>
        <begin position="80"/>
        <end position="102"/>
    </location>
</feature>
<protein>
    <recommendedName>
        <fullName evidence="2">DUF1206 domain-containing protein</fullName>
    </recommendedName>
</protein>
<feature type="transmembrane region" description="Helical" evidence="1">
    <location>
        <begin position="251"/>
        <end position="272"/>
    </location>
</feature>
<feature type="domain" description="DUF1206" evidence="2">
    <location>
        <begin position="208"/>
        <end position="274"/>
    </location>
</feature>
<name>A0A1H0T959_9ACTN</name>
<evidence type="ECO:0000313" key="3">
    <source>
        <dbReference type="EMBL" id="SDP50567.1"/>
    </source>
</evidence>
<sequence>MSANVKSTAGHAASGAEQQGREVEQSRAFGALVMVGLIAYGVVHLLVAWIALQLAWTGGGGEASQQGALAQMASSRFGDLLLWITAIGLFALTLWQIFTALWGYSYEKPKKKVFKRLGAAGKAVVYLGIGISAVTTAAGGGQKKSGNSSEKSLTAKLLGVPFGKVLVIAVGIAVLVVAGRLIYRGVTKKFTHDLEGGVRPTVVRLGQIGYCAKGIAFGIVGVLFVVAAVTFNPNKAGGLDTALHTLRDQPFGPVLLTLMALGIAAFGLYCFAWSRHAKRS</sequence>
<feature type="transmembrane region" description="Helical" evidence="1">
    <location>
        <begin position="123"/>
        <end position="142"/>
    </location>
</feature>
<feature type="transmembrane region" description="Helical" evidence="1">
    <location>
        <begin position="28"/>
        <end position="52"/>
    </location>
</feature>
<keyword evidence="1" id="KW-0812">Transmembrane</keyword>
<dbReference type="InterPro" id="IPR009597">
    <property type="entry name" value="DUF1206"/>
</dbReference>
<feature type="transmembrane region" description="Helical" evidence="1">
    <location>
        <begin position="162"/>
        <end position="183"/>
    </location>
</feature>
<keyword evidence="1" id="KW-0472">Membrane</keyword>
<evidence type="ECO:0000259" key="2">
    <source>
        <dbReference type="Pfam" id="PF06724"/>
    </source>
</evidence>
<evidence type="ECO:0000256" key="1">
    <source>
        <dbReference type="SAM" id="Phobius"/>
    </source>
</evidence>
<feature type="domain" description="DUF1206" evidence="2">
    <location>
        <begin position="117"/>
        <end position="187"/>
    </location>
</feature>
<organism evidence="3 4">
    <name type="scientific">Nakamurella panacisegetis</name>
    <dbReference type="NCBI Taxonomy" id="1090615"/>
    <lineage>
        <taxon>Bacteria</taxon>
        <taxon>Bacillati</taxon>
        <taxon>Actinomycetota</taxon>
        <taxon>Actinomycetes</taxon>
        <taxon>Nakamurellales</taxon>
        <taxon>Nakamurellaceae</taxon>
        <taxon>Nakamurella</taxon>
    </lineage>
</organism>
<accession>A0A1H0T959</accession>
<evidence type="ECO:0000313" key="4">
    <source>
        <dbReference type="Proteomes" id="UP000198741"/>
    </source>
</evidence>